<keyword evidence="2" id="KW-1185">Reference proteome</keyword>
<comment type="caution">
    <text evidence="1">The sequence shown here is derived from an EMBL/GenBank/DDBJ whole genome shotgun (WGS) entry which is preliminary data.</text>
</comment>
<dbReference type="EMBL" id="JYDT01000001">
    <property type="protein sequence ID" value="KRY93806.1"/>
    <property type="molecule type" value="Genomic_DNA"/>
</dbReference>
<name>A0A0V1G6A7_TRIPS</name>
<dbReference type="OrthoDB" id="10478086at2759"/>
<reference evidence="1 2" key="1">
    <citation type="submission" date="2015-01" db="EMBL/GenBank/DDBJ databases">
        <title>Evolution of Trichinella species and genotypes.</title>
        <authorList>
            <person name="Korhonen P.K."/>
            <person name="Edoardo P."/>
            <person name="Giuseppe L.R."/>
            <person name="Gasser R.B."/>
        </authorList>
    </citation>
    <scope>NUCLEOTIDE SEQUENCE [LARGE SCALE GENOMIC DNA]</scope>
    <source>
        <strain evidence="1">ISS470</strain>
    </source>
</reference>
<dbReference type="AlphaFoldDB" id="A0A0V1G6A7"/>
<sequence length="223" mass="24007">MRGWAVGMRGNQLNDKCNNSKAAIGENCDGESELNDDVQRKSNANCDLTITVTERQTLPDCRETMQKSVAGLAGIGVRFSDAYLREENRNVDCPQVTHSSDNRMLPVPVAQGRFGAFELCHSCRMSNLAKVNCKLPDLHERDSPLTEIGQRPPLLHRYNQSAEAFSSSSHHFLSYKSTSASESGSVSVSVSATVAASTTTATGGGGVDACIYFTGGNSLLKQL</sequence>
<dbReference type="Proteomes" id="UP000054995">
    <property type="component" value="Unassembled WGS sequence"/>
</dbReference>
<gene>
    <name evidence="1" type="ORF">T4D_9754</name>
</gene>
<evidence type="ECO:0000313" key="2">
    <source>
        <dbReference type="Proteomes" id="UP000054995"/>
    </source>
</evidence>
<protein>
    <submittedName>
        <fullName evidence="1">Uncharacterized protein</fullName>
    </submittedName>
</protein>
<organism evidence="1 2">
    <name type="scientific">Trichinella pseudospiralis</name>
    <name type="common">Parasitic roundworm</name>
    <dbReference type="NCBI Taxonomy" id="6337"/>
    <lineage>
        <taxon>Eukaryota</taxon>
        <taxon>Metazoa</taxon>
        <taxon>Ecdysozoa</taxon>
        <taxon>Nematoda</taxon>
        <taxon>Enoplea</taxon>
        <taxon>Dorylaimia</taxon>
        <taxon>Trichinellida</taxon>
        <taxon>Trichinellidae</taxon>
        <taxon>Trichinella</taxon>
    </lineage>
</organism>
<evidence type="ECO:0000313" key="1">
    <source>
        <dbReference type="EMBL" id="KRY93806.1"/>
    </source>
</evidence>
<proteinExistence type="predicted"/>
<accession>A0A0V1G6A7</accession>